<dbReference type="GO" id="GO:0006166">
    <property type="term" value="P:purine ribonucleoside salvage"/>
    <property type="evidence" value="ECO:0007669"/>
    <property type="project" value="TreeGrafter"/>
</dbReference>
<evidence type="ECO:0000313" key="20">
    <source>
        <dbReference type="EMBL" id="RRG17847.1"/>
    </source>
</evidence>
<evidence type="ECO:0000259" key="18">
    <source>
        <dbReference type="Pfam" id="PF02879"/>
    </source>
</evidence>
<dbReference type="SUPFAM" id="SSF53738">
    <property type="entry name" value="Phosphoglucomutase, first 3 domains"/>
    <property type="match status" value="3"/>
</dbReference>
<dbReference type="PRINTS" id="PR00509">
    <property type="entry name" value="PGMPMM"/>
</dbReference>
<dbReference type="PANTHER" id="PTHR45745:SF1">
    <property type="entry name" value="PHOSPHOGLUCOMUTASE 2B-RELATED"/>
    <property type="match status" value="1"/>
</dbReference>
<keyword evidence="8" id="KW-0597">Phosphoprotein</keyword>
<evidence type="ECO:0000256" key="12">
    <source>
        <dbReference type="ARBA" id="ARBA00039995"/>
    </source>
</evidence>
<comment type="pathway">
    <text evidence="3">Glycolipid metabolism; diglucosyl-diacylglycerol biosynthesis.</text>
</comment>
<evidence type="ECO:0000256" key="9">
    <source>
        <dbReference type="ARBA" id="ARBA00022723"/>
    </source>
</evidence>
<comment type="cofactor">
    <cofactor evidence="2">
        <name>Mg(2+)</name>
        <dbReference type="ChEBI" id="CHEBI:18420"/>
    </cofactor>
</comment>
<dbReference type="Pfam" id="PF02879">
    <property type="entry name" value="PGM_PMM_II"/>
    <property type="match status" value="1"/>
</dbReference>
<protein>
    <recommendedName>
        <fullName evidence="12">Phosphoglucomutase</fullName>
        <ecNumber evidence="6">5.4.2.2</ecNumber>
    </recommendedName>
    <alternativeName>
        <fullName evidence="14">Alpha-phosphoglucomutase</fullName>
    </alternativeName>
    <alternativeName>
        <fullName evidence="13">Glucose phosphomutase</fullName>
    </alternativeName>
</protein>
<evidence type="ECO:0000256" key="2">
    <source>
        <dbReference type="ARBA" id="ARBA00001946"/>
    </source>
</evidence>
<evidence type="ECO:0000256" key="15">
    <source>
        <dbReference type="RuleBase" id="RU004326"/>
    </source>
</evidence>
<dbReference type="EC" id="5.4.2.2" evidence="6"/>
<dbReference type="InterPro" id="IPR016066">
    <property type="entry name" value="A-D-PHexomutase_CS"/>
</dbReference>
<evidence type="ECO:0000256" key="3">
    <source>
        <dbReference type="ARBA" id="ARBA00005164"/>
    </source>
</evidence>
<keyword evidence="10 15" id="KW-0460">Magnesium</keyword>
<dbReference type="InterPro" id="IPR016055">
    <property type="entry name" value="A-D-PHexomutase_a/b/a-I/II/III"/>
</dbReference>
<dbReference type="GO" id="GO:0000287">
    <property type="term" value="F:magnesium ion binding"/>
    <property type="evidence" value="ECO:0007669"/>
    <property type="project" value="InterPro"/>
</dbReference>
<dbReference type="Pfam" id="PF00408">
    <property type="entry name" value="PGM_PMM_IV"/>
    <property type="match status" value="1"/>
</dbReference>
<evidence type="ECO:0000256" key="11">
    <source>
        <dbReference type="ARBA" id="ARBA00023235"/>
    </source>
</evidence>
<proteinExistence type="inferred from homology"/>
<dbReference type="InterPro" id="IPR036900">
    <property type="entry name" value="A-D-PHexomutase_C_sf"/>
</dbReference>
<feature type="domain" description="Alpha-D-phosphohexomutase alpha/beta/alpha" evidence="17">
    <location>
        <begin position="43"/>
        <end position="179"/>
    </location>
</feature>
<organism evidence="20 21">
    <name type="scientific">Weissella viridescens</name>
    <name type="common">Lactobacillus viridescens</name>
    <dbReference type="NCBI Taxonomy" id="1629"/>
    <lineage>
        <taxon>Bacteria</taxon>
        <taxon>Bacillati</taxon>
        <taxon>Bacillota</taxon>
        <taxon>Bacilli</taxon>
        <taxon>Lactobacillales</taxon>
        <taxon>Lactobacillaceae</taxon>
        <taxon>Weissella</taxon>
    </lineage>
</organism>
<evidence type="ECO:0000256" key="14">
    <source>
        <dbReference type="ARBA" id="ARBA00041467"/>
    </source>
</evidence>
<reference evidence="20 21" key="1">
    <citation type="submission" date="2018-10" db="EMBL/GenBank/DDBJ databases">
        <title>Draft genome sequence of Weissella viridescens UCO-SMC3.</title>
        <authorList>
            <person name="Garcia-Cancino A."/>
            <person name="Espinoza-Monje M."/>
            <person name="Albarracin L."/>
            <person name="Garcia-Castillo V."/>
            <person name="Campos-Martin J."/>
            <person name="Nakano Y."/>
            <person name="Guitierrez-Zamorano C."/>
            <person name="Ikeda-Ohtsubo W."/>
            <person name="Morita H."/>
            <person name="Kitazawa H."/>
            <person name="Villena J."/>
        </authorList>
    </citation>
    <scope>NUCLEOTIDE SEQUENCE [LARGE SCALE GENOMIC DNA]</scope>
    <source>
        <strain evidence="20 21">UCO-SMC3</strain>
    </source>
</reference>
<dbReference type="Pfam" id="PF02878">
    <property type="entry name" value="PGM_PMM_I"/>
    <property type="match status" value="1"/>
</dbReference>
<keyword evidence="7" id="KW-0119">Carbohydrate metabolism</keyword>
<evidence type="ECO:0000256" key="1">
    <source>
        <dbReference type="ARBA" id="ARBA00000443"/>
    </source>
</evidence>
<evidence type="ECO:0000256" key="4">
    <source>
        <dbReference type="ARBA" id="ARBA00005189"/>
    </source>
</evidence>
<dbReference type="CDD" id="cd05799">
    <property type="entry name" value="PGM2"/>
    <property type="match status" value="1"/>
</dbReference>
<dbReference type="SUPFAM" id="SSF55957">
    <property type="entry name" value="Phosphoglucomutase, C-terminal domain"/>
    <property type="match status" value="1"/>
</dbReference>
<dbReference type="RefSeq" id="WP_124943356.1">
    <property type="nucleotide sequence ID" value="NZ_RHGY01000005.1"/>
</dbReference>
<evidence type="ECO:0000256" key="6">
    <source>
        <dbReference type="ARBA" id="ARBA00012728"/>
    </source>
</evidence>
<dbReference type="PROSITE" id="PS00710">
    <property type="entry name" value="PGM_PMM"/>
    <property type="match status" value="1"/>
</dbReference>
<dbReference type="GO" id="GO:0004614">
    <property type="term" value="F:phosphoglucomutase activity"/>
    <property type="evidence" value="ECO:0007669"/>
    <property type="project" value="UniProtKB-EC"/>
</dbReference>
<evidence type="ECO:0000256" key="10">
    <source>
        <dbReference type="ARBA" id="ARBA00022842"/>
    </source>
</evidence>
<dbReference type="InterPro" id="IPR005841">
    <property type="entry name" value="Alpha-D-phosphohexomutase_SF"/>
</dbReference>
<evidence type="ECO:0000259" key="19">
    <source>
        <dbReference type="Pfam" id="PF02880"/>
    </source>
</evidence>
<evidence type="ECO:0000313" key="21">
    <source>
        <dbReference type="Proteomes" id="UP000275836"/>
    </source>
</evidence>
<sequence length="575" mass="62610">MSWKNNFEIWQEQTNLPSDLQADMQNLAQDDAKAEDAFYQPLSFGTAGMRGIMGAGINRMNIYTVRQATEGLARLMDSLDDAVKTRGVAISYDSRHHSAEFALEAAKVLGAHGIKVYLFESLRPTPELSFTVRHLKAYAGIMITASHNPKEYNGYKIYGEDGGQMPPKESDIITESSRQADMFAVPVADETDLREKGLLVTIGQDIDDVYLDAIKTVTINPTLTHAVGQDMKLVYTPLHGTGAKIAGPALENAGFKNVTMVAAQKEPDGDFPTVALPNPEDHAALAMAIDTASENGADVAIAVDPDADRMGVAVRQPDGTYTLLSGNQIAAVMLNYILTAKADAGTLPENGAVVKSIVSSEFATAIADHYDMATINVLTGFKYIAEQIQHFEDTDEHTFLFGFEESYGYLMKPFTRDKDSIQATVMLAEVAAFYKSQDMTLYDGLQALFAEYGYFDENTKSMTFAGIDGADKMAAIMQDFRNETPTEFGGVAVVKTEDFDQQTVTTMATGVAEPLALPKANVVKYWLEDGSWVAVRPSGTEPKIKFYVGTKANTQEAAEAELEAIQKSIADKIAE</sequence>
<dbReference type="GO" id="GO:0006006">
    <property type="term" value="P:glucose metabolic process"/>
    <property type="evidence" value="ECO:0007669"/>
    <property type="project" value="UniProtKB-KW"/>
</dbReference>
<dbReference type="InterPro" id="IPR005844">
    <property type="entry name" value="A-D-PHexomutase_a/b/a-I"/>
</dbReference>
<dbReference type="InterPro" id="IPR005843">
    <property type="entry name" value="A-D-PHexomutase_C"/>
</dbReference>
<evidence type="ECO:0000256" key="7">
    <source>
        <dbReference type="ARBA" id="ARBA00022526"/>
    </source>
</evidence>
<dbReference type="InterPro" id="IPR005845">
    <property type="entry name" value="A-D-PHexomutase_a/b/a-II"/>
</dbReference>
<dbReference type="AlphaFoldDB" id="A0A3P2RAR2"/>
<dbReference type="PANTHER" id="PTHR45745">
    <property type="entry name" value="PHOSPHOMANNOMUTASE 45A"/>
    <property type="match status" value="1"/>
</dbReference>
<dbReference type="Pfam" id="PF02880">
    <property type="entry name" value="PGM_PMM_III"/>
    <property type="match status" value="1"/>
</dbReference>
<feature type="domain" description="Alpha-D-phosphohexomutase alpha/beta/alpha" evidence="18">
    <location>
        <begin position="210"/>
        <end position="313"/>
    </location>
</feature>
<keyword evidence="9 15" id="KW-0479">Metal-binding</keyword>
<evidence type="ECO:0000259" key="17">
    <source>
        <dbReference type="Pfam" id="PF02878"/>
    </source>
</evidence>
<feature type="domain" description="Alpha-D-phosphohexomutase C-terminal" evidence="16">
    <location>
        <begin position="514"/>
        <end position="559"/>
    </location>
</feature>
<name>A0A3P2RAR2_WEIVI</name>
<dbReference type="Proteomes" id="UP000275836">
    <property type="component" value="Unassembled WGS sequence"/>
</dbReference>
<accession>A0A3P2RAR2</accession>
<evidence type="ECO:0000256" key="13">
    <source>
        <dbReference type="ARBA" id="ARBA00041398"/>
    </source>
</evidence>
<dbReference type="EMBL" id="RHGY01000005">
    <property type="protein sequence ID" value="RRG17847.1"/>
    <property type="molecule type" value="Genomic_DNA"/>
</dbReference>
<gene>
    <name evidence="20" type="ORF">D3P96_05465</name>
</gene>
<keyword evidence="7" id="KW-0313">Glucose metabolism</keyword>
<dbReference type="GO" id="GO:0008973">
    <property type="term" value="F:phosphopentomutase activity"/>
    <property type="evidence" value="ECO:0007669"/>
    <property type="project" value="TreeGrafter"/>
</dbReference>
<comment type="catalytic activity">
    <reaction evidence="1">
        <text>alpha-D-glucose 1-phosphate = alpha-D-glucose 6-phosphate</text>
        <dbReference type="Rhea" id="RHEA:23536"/>
        <dbReference type="ChEBI" id="CHEBI:58225"/>
        <dbReference type="ChEBI" id="CHEBI:58601"/>
        <dbReference type="EC" id="5.4.2.2"/>
    </reaction>
</comment>
<keyword evidence="11" id="KW-0413">Isomerase</keyword>
<feature type="domain" description="Alpha-D-phosphohexomutase alpha/beta/alpha" evidence="19">
    <location>
        <begin position="326"/>
        <end position="452"/>
    </location>
</feature>
<dbReference type="InterPro" id="IPR005846">
    <property type="entry name" value="A-D-PHexomutase_a/b/a-III"/>
</dbReference>
<dbReference type="OrthoDB" id="9806956at2"/>
<dbReference type="Gene3D" id="3.40.120.10">
    <property type="entry name" value="Alpha-D-Glucose-1,6-Bisphosphate, subunit A, domain 3"/>
    <property type="match status" value="3"/>
</dbReference>
<evidence type="ECO:0000259" key="16">
    <source>
        <dbReference type="Pfam" id="PF00408"/>
    </source>
</evidence>
<comment type="caution">
    <text evidence="20">The sequence shown here is derived from an EMBL/GenBank/DDBJ whole genome shotgun (WGS) entry which is preliminary data.</text>
</comment>
<evidence type="ECO:0000256" key="8">
    <source>
        <dbReference type="ARBA" id="ARBA00022553"/>
    </source>
</evidence>
<comment type="similarity">
    <text evidence="5 15">Belongs to the phosphohexose mutase family.</text>
</comment>
<comment type="pathway">
    <text evidence="4">Lipid metabolism.</text>
</comment>
<dbReference type="Gene3D" id="3.30.310.50">
    <property type="entry name" value="Alpha-D-phosphohexomutase, C-terminal domain"/>
    <property type="match status" value="1"/>
</dbReference>
<evidence type="ECO:0000256" key="5">
    <source>
        <dbReference type="ARBA" id="ARBA00010231"/>
    </source>
</evidence>